<name>A0ABS2N8T9_9BACI</name>
<accession>A0ABS2N8T9</accession>
<proteinExistence type="inferred from homology"/>
<organism evidence="13 14">
    <name type="scientific">Rossellomorea pakistanensis</name>
    <dbReference type="NCBI Taxonomy" id="992288"/>
    <lineage>
        <taxon>Bacteria</taxon>
        <taxon>Bacillati</taxon>
        <taxon>Bacillota</taxon>
        <taxon>Bacilli</taxon>
        <taxon>Bacillales</taxon>
        <taxon>Bacillaceae</taxon>
        <taxon>Rossellomorea</taxon>
    </lineage>
</organism>
<evidence type="ECO:0000256" key="1">
    <source>
        <dbReference type="ARBA" id="ARBA00001933"/>
    </source>
</evidence>
<comment type="cofactor">
    <cofactor evidence="1 11">
        <name>pyridoxal 5'-phosphate</name>
        <dbReference type="ChEBI" id="CHEBI:597326"/>
    </cofactor>
</comment>
<keyword evidence="8 11" id="KW-0057">Aromatic amino acid biosynthesis</keyword>
<comment type="subunit">
    <text evidence="4 11">Tetramer of two alpha and two beta chains.</text>
</comment>
<dbReference type="InterPro" id="IPR001926">
    <property type="entry name" value="TrpB-like_PALP"/>
</dbReference>
<evidence type="ECO:0000313" key="14">
    <source>
        <dbReference type="Proteomes" id="UP001646157"/>
    </source>
</evidence>
<evidence type="ECO:0000256" key="6">
    <source>
        <dbReference type="ARBA" id="ARBA00022822"/>
    </source>
</evidence>
<dbReference type="InterPro" id="IPR036052">
    <property type="entry name" value="TrpB-like_PALP_sf"/>
</dbReference>
<feature type="domain" description="Tryptophan synthase beta chain-like PALP" evidence="12">
    <location>
        <begin position="58"/>
        <end position="381"/>
    </location>
</feature>
<dbReference type="Gene3D" id="3.40.50.1100">
    <property type="match status" value="2"/>
</dbReference>
<dbReference type="HAMAP" id="MF_00133">
    <property type="entry name" value="Trp_synth_beta"/>
    <property type="match status" value="1"/>
</dbReference>
<evidence type="ECO:0000256" key="4">
    <source>
        <dbReference type="ARBA" id="ARBA00011270"/>
    </source>
</evidence>
<evidence type="ECO:0000256" key="10">
    <source>
        <dbReference type="ARBA" id="ARBA00049047"/>
    </source>
</evidence>
<dbReference type="SUPFAM" id="SSF53686">
    <property type="entry name" value="Tryptophan synthase beta subunit-like PLP-dependent enzymes"/>
    <property type="match status" value="1"/>
</dbReference>
<comment type="catalytic activity">
    <reaction evidence="10 11">
        <text>(1S,2R)-1-C-(indol-3-yl)glycerol 3-phosphate + L-serine = D-glyceraldehyde 3-phosphate + L-tryptophan + H2O</text>
        <dbReference type="Rhea" id="RHEA:10532"/>
        <dbReference type="ChEBI" id="CHEBI:15377"/>
        <dbReference type="ChEBI" id="CHEBI:33384"/>
        <dbReference type="ChEBI" id="CHEBI:57912"/>
        <dbReference type="ChEBI" id="CHEBI:58866"/>
        <dbReference type="ChEBI" id="CHEBI:59776"/>
        <dbReference type="EC" id="4.2.1.20"/>
    </reaction>
</comment>
<dbReference type="CDD" id="cd06446">
    <property type="entry name" value="Trp-synth_B"/>
    <property type="match status" value="1"/>
</dbReference>
<keyword evidence="7 11" id="KW-0663">Pyridoxal phosphate</keyword>
<keyword evidence="5 11" id="KW-0028">Amino-acid biosynthesis</keyword>
<sequence length="400" mass="43733">MNYVQPDRLGHFGQFGGRFIPETLMGAVTELEEAYEEAMQDPDFIIRMNDYLKDYVGRENPLYFAKNLTEKIGGAKIYLKREDLNHTGAHKINNTIGQALLAERMGKKKVVAETGAGQHGVATATVCALLNLECVIFMGEEDIKRQKLNVFRMELLGAKVFGVRQGSATLKDAVNEALRYWVTNVEDTHYIMGSVLGPHPFPKMVRDFQSVIGIETKRQILDKEGRLPTAVVACVGGGSNAMGMFYPFIEDEEVALYGVEAAGAGVKTEQHAATLTEGSVGILHGSLMYLLQDENGQIQEAHSISAGLDYPGVGPEHSFLKDIKRVEYSSVTDQEALESFQQMSRTEGIIPALESSHAIAYGVKLAKNMAEEETLVICLSGRGDKDVEAVKSVLGGSQHG</sequence>
<dbReference type="PANTHER" id="PTHR48077:SF3">
    <property type="entry name" value="TRYPTOPHAN SYNTHASE"/>
    <property type="match status" value="1"/>
</dbReference>
<dbReference type="InterPro" id="IPR006654">
    <property type="entry name" value="Trp_synth_beta"/>
</dbReference>
<dbReference type="PIRSF" id="PIRSF001413">
    <property type="entry name" value="Trp_syn_beta"/>
    <property type="match status" value="1"/>
</dbReference>
<evidence type="ECO:0000256" key="3">
    <source>
        <dbReference type="ARBA" id="ARBA00009982"/>
    </source>
</evidence>
<dbReference type="PROSITE" id="PS00168">
    <property type="entry name" value="TRP_SYNTHASE_BETA"/>
    <property type="match status" value="1"/>
</dbReference>
<evidence type="ECO:0000256" key="11">
    <source>
        <dbReference type="HAMAP-Rule" id="MF_00133"/>
    </source>
</evidence>
<evidence type="ECO:0000256" key="8">
    <source>
        <dbReference type="ARBA" id="ARBA00023141"/>
    </source>
</evidence>
<gene>
    <name evidence="11" type="primary">trpB</name>
    <name evidence="13" type="ORF">JOC86_000701</name>
</gene>
<dbReference type="EMBL" id="JAFBDZ010000001">
    <property type="protein sequence ID" value="MBM7584164.1"/>
    <property type="molecule type" value="Genomic_DNA"/>
</dbReference>
<protein>
    <recommendedName>
        <fullName evidence="11">Tryptophan synthase beta chain</fullName>
        <ecNumber evidence="11">4.2.1.20</ecNumber>
    </recommendedName>
</protein>
<dbReference type="PANTHER" id="PTHR48077">
    <property type="entry name" value="TRYPTOPHAN SYNTHASE-RELATED"/>
    <property type="match status" value="1"/>
</dbReference>
<keyword evidence="9 11" id="KW-0456">Lyase</keyword>
<feature type="modified residue" description="N6-(pyridoxal phosphate)lysine" evidence="11">
    <location>
        <position position="91"/>
    </location>
</feature>
<keyword evidence="14" id="KW-1185">Reference proteome</keyword>
<evidence type="ECO:0000313" key="13">
    <source>
        <dbReference type="EMBL" id="MBM7584164.1"/>
    </source>
</evidence>
<evidence type="ECO:0000256" key="9">
    <source>
        <dbReference type="ARBA" id="ARBA00023239"/>
    </source>
</evidence>
<comment type="caution">
    <text evidence="13">The sequence shown here is derived from an EMBL/GenBank/DDBJ whole genome shotgun (WGS) entry which is preliminary data.</text>
</comment>
<dbReference type="NCBIfam" id="TIGR00263">
    <property type="entry name" value="trpB"/>
    <property type="match status" value="1"/>
</dbReference>
<comment type="function">
    <text evidence="11">The beta subunit is responsible for the synthesis of L-tryptophan from indole and L-serine.</text>
</comment>
<dbReference type="GO" id="GO:0004834">
    <property type="term" value="F:tryptophan synthase activity"/>
    <property type="evidence" value="ECO:0007669"/>
    <property type="project" value="UniProtKB-EC"/>
</dbReference>
<evidence type="ECO:0000259" key="12">
    <source>
        <dbReference type="Pfam" id="PF00291"/>
    </source>
</evidence>
<dbReference type="InterPro" id="IPR023026">
    <property type="entry name" value="Trp_synth_beta/beta-like"/>
</dbReference>
<keyword evidence="6 11" id="KW-0822">Tryptophan biosynthesis</keyword>
<dbReference type="InterPro" id="IPR006653">
    <property type="entry name" value="Trp_synth_b_CS"/>
</dbReference>
<reference evidence="13 14" key="1">
    <citation type="submission" date="2021-01" db="EMBL/GenBank/DDBJ databases">
        <title>Genomic Encyclopedia of Type Strains, Phase IV (KMG-IV): sequencing the most valuable type-strain genomes for metagenomic binning, comparative biology and taxonomic classification.</title>
        <authorList>
            <person name="Goeker M."/>
        </authorList>
    </citation>
    <scope>NUCLEOTIDE SEQUENCE [LARGE SCALE GENOMIC DNA]</scope>
    <source>
        <strain evidence="13 14">DSM 24834</strain>
    </source>
</reference>
<dbReference type="EC" id="4.2.1.20" evidence="11"/>
<evidence type="ECO:0000256" key="5">
    <source>
        <dbReference type="ARBA" id="ARBA00022605"/>
    </source>
</evidence>
<dbReference type="Pfam" id="PF00291">
    <property type="entry name" value="PALP"/>
    <property type="match status" value="1"/>
</dbReference>
<comment type="pathway">
    <text evidence="2 11">Amino-acid biosynthesis; L-tryptophan biosynthesis; L-tryptophan from chorismate: step 5/5.</text>
</comment>
<dbReference type="RefSeq" id="WP_205168348.1">
    <property type="nucleotide sequence ID" value="NZ_JAFBDZ010000001.1"/>
</dbReference>
<comment type="similarity">
    <text evidence="3 11">Belongs to the TrpB family.</text>
</comment>
<evidence type="ECO:0000256" key="2">
    <source>
        <dbReference type="ARBA" id="ARBA00004733"/>
    </source>
</evidence>
<evidence type="ECO:0000256" key="7">
    <source>
        <dbReference type="ARBA" id="ARBA00022898"/>
    </source>
</evidence>
<dbReference type="Proteomes" id="UP001646157">
    <property type="component" value="Unassembled WGS sequence"/>
</dbReference>